<dbReference type="Proteomes" id="UP000664545">
    <property type="component" value="Unassembled WGS sequence"/>
</dbReference>
<keyword evidence="2" id="KW-1185">Reference proteome</keyword>
<reference evidence="1" key="1">
    <citation type="submission" date="2021-02" db="EMBL/GenBank/DDBJ databases">
        <title>Abyssanaerobacter marinus gen.nov., sp., nov, anaerobic bacterium isolated from the Onnuri vent field of Indian Ocean and suggestion of Mogibacteriaceae fam. nov., and proposal of reclassification of ambiguous this family's genus member.</title>
        <authorList>
            <person name="Kim Y.J."/>
            <person name="Yang J.-A."/>
        </authorList>
    </citation>
    <scope>NUCLEOTIDE SEQUENCE</scope>
    <source>
        <strain evidence="1">DSM 2634</strain>
    </source>
</reference>
<sequence length="152" mass="16910">MKNKKKSLFIIVLFIMSMLMIPNSIFTTEFVFATSSTSANSTLIHPMSVDTSTYSFVRLSATKAQATVKGYSSGVTPFIKLKITLQSAPLNSSTYTNVSSVNSIEYEVYDVNFISKTSSFPVTADKNYRIKIEITDKVNGNQTTQTYYCKLS</sequence>
<organism evidence="1 2">
    <name type="scientific">Clostridium aminobutyricum</name>
    <dbReference type="NCBI Taxonomy" id="33953"/>
    <lineage>
        <taxon>Bacteria</taxon>
        <taxon>Bacillati</taxon>
        <taxon>Bacillota</taxon>
        <taxon>Clostridia</taxon>
        <taxon>Eubacteriales</taxon>
        <taxon>Clostridiaceae</taxon>
        <taxon>Clostridium</taxon>
    </lineage>
</organism>
<protein>
    <submittedName>
        <fullName evidence="1">Uncharacterized protein</fullName>
    </submittedName>
</protein>
<dbReference type="RefSeq" id="WP_206580756.1">
    <property type="nucleotide sequence ID" value="NZ_JAFJZZ010000001.1"/>
</dbReference>
<evidence type="ECO:0000313" key="2">
    <source>
        <dbReference type="Proteomes" id="UP000664545"/>
    </source>
</evidence>
<dbReference type="EMBL" id="JAFJZZ010000001">
    <property type="protein sequence ID" value="MBN7771977.1"/>
    <property type="molecule type" value="Genomic_DNA"/>
</dbReference>
<proteinExistence type="predicted"/>
<comment type="caution">
    <text evidence="1">The sequence shown here is derived from an EMBL/GenBank/DDBJ whole genome shotgun (WGS) entry which is preliminary data.</text>
</comment>
<accession>A0A939D689</accession>
<gene>
    <name evidence="1" type="ORF">JYB65_01190</name>
</gene>
<name>A0A939D689_CLOAM</name>
<dbReference type="AlphaFoldDB" id="A0A939D689"/>
<evidence type="ECO:0000313" key="1">
    <source>
        <dbReference type="EMBL" id="MBN7771977.1"/>
    </source>
</evidence>